<dbReference type="EMBL" id="SDHX01000002">
    <property type="protein sequence ID" value="RXK53099.1"/>
    <property type="molecule type" value="Genomic_DNA"/>
</dbReference>
<evidence type="ECO:0000256" key="1">
    <source>
        <dbReference type="ARBA" id="ARBA00004141"/>
    </source>
</evidence>
<keyword evidence="5" id="KW-0862">Zinc</keyword>
<gene>
    <name evidence="7" type="ORF">ESB00_15435</name>
</gene>
<feature type="transmembrane region" description="Helical" evidence="6">
    <location>
        <begin position="16"/>
        <end position="38"/>
    </location>
</feature>
<evidence type="ECO:0000256" key="5">
    <source>
        <dbReference type="PIRSR" id="PIRSR604254-1"/>
    </source>
</evidence>
<keyword evidence="3 6" id="KW-1133">Transmembrane helix</keyword>
<feature type="transmembrane region" description="Helical" evidence="6">
    <location>
        <begin position="134"/>
        <end position="154"/>
    </location>
</feature>
<name>A0A4Q1C4C0_9BACT</name>
<feature type="transmembrane region" description="Helical" evidence="6">
    <location>
        <begin position="399"/>
        <end position="420"/>
    </location>
</feature>
<reference evidence="7 8" key="1">
    <citation type="submission" date="2019-01" db="EMBL/GenBank/DDBJ databases">
        <title>Lacunisphaera sp. strain TWA-58.</title>
        <authorList>
            <person name="Chen W.-M."/>
        </authorList>
    </citation>
    <scope>NUCLEOTIDE SEQUENCE [LARGE SCALE GENOMIC DNA]</scope>
    <source>
        <strain evidence="7 8">TWA-58</strain>
    </source>
</reference>
<feature type="binding site" evidence="5">
    <location>
        <position position="360"/>
    </location>
    <ligand>
        <name>Zn(2+)</name>
        <dbReference type="ChEBI" id="CHEBI:29105"/>
    </ligand>
</feature>
<feature type="transmembrane region" description="Helical" evidence="6">
    <location>
        <begin position="309"/>
        <end position="331"/>
    </location>
</feature>
<keyword evidence="8" id="KW-1185">Reference proteome</keyword>
<dbReference type="Proteomes" id="UP000290218">
    <property type="component" value="Unassembled WGS sequence"/>
</dbReference>
<evidence type="ECO:0000256" key="3">
    <source>
        <dbReference type="ARBA" id="ARBA00022989"/>
    </source>
</evidence>
<feature type="transmembrane region" description="Helical" evidence="6">
    <location>
        <begin position="427"/>
        <end position="444"/>
    </location>
</feature>
<keyword evidence="4 6" id="KW-0472">Membrane</keyword>
<evidence type="ECO:0000313" key="7">
    <source>
        <dbReference type="EMBL" id="RXK53099.1"/>
    </source>
</evidence>
<dbReference type="GO" id="GO:0016020">
    <property type="term" value="C:membrane"/>
    <property type="evidence" value="ECO:0007669"/>
    <property type="project" value="UniProtKB-SubCell"/>
</dbReference>
<dbReference type="AlphaFoldDB" id="A0A4Q1C4C0"/>
<proteinExistence type="predicted"/>
<dbReference type="RefSeq" id="WP_129048687.1">
    <property type="nucleotide sequence ID" value="NZ_SDHX01000002.1"/>
</dbReference>
<comment type="subcellular location">
    <subcellularLocation>
        <location evidence="1">Membrane</location>
        <topology evidence="1">Multi-pass membrane protein</topology>
    </subcellularLocation>
</comment>
<feature type="transmembrane region" description="Helical" evidence="6">
    <location>
        <begin position="456"/>
        <end position="475"/>
    </location>
</feature>
<evidence type="ECO:0000313" key="8">
    <source>
        <dbReference type="Proteomes" id="UP000290218"/>
    </source>
</evidence>
<evidence type="ECO:0000256" key="4">
    <source>
        <dbReference type="ARBA" id="ARBA00023136"/>
    </source>
</evidence>
<feature type="transmembrane region" description="Helical" evidence="6">
    <location>
        <begin position="371"/>
        <end position="393"/>
    </location>
</feature>
<keyword evidence="5" id="KW-0479">Metal-binding</keyword>
<keyword evidence="2 6" id="KW-0812">Transmembrane</keyword>
<accession>A0A4Q1C4C0</accession>
<feature type="transmembrane region" description="Helical" evidence="6">
    <location>
        <begin position="50"/>
        <end position="72"/>
    </location>
</feature>
<dbReference type="InterPro" id="IPR004254">
    <property type="entry name" value="AdipoR/HlyIII-related"/>
</dbReference>
<comment type="caution">
    <text evidence="7">The sequence shown here is derived from an EMBL/GenBank/DDBJ whole genome shotgun (WGS) entry which is preliminary data.</text>
</comment>
<feature type="transmembrane region" description="Helical" evidence="6">
    <location>
        <begin position="487"/>
        <end position="505"/>
    </location>
</feature>
<dbReference type="GO" id="GO:0046872">
    <property type="term" value="F:metal ion binding"/>
    <property type="evidence" value="ECO:0007669"/>
    <property type="project" value="UniProtKB-KW"/>
</dbReference>
<organism evidence="7 8">
    <name type="scientific">Oleiharenicola lentus</name>
    <dbReference type="NCBI Taxonomy" id="2508720"/>
    <lineage>
        <taxon>Bacteria</taxon>
        <taxon>Pseudomonadati</taxon>
        <taxon>Verrucomicrobiota</taxon>
        <taxon>Opitutia</taxon>
        <taxon>Opitutales</taxon>
        <taxon>Opitutaceae</taxon>
        <taxon>Oleiharenicola</taxon>
    </lineage>
</organism>
<evidence type="ECO:0000256" key="2">
    <source>
        <dbReference type="ARBA" id="ARBA00022692"/>
    </source>
</evidence>
<feature type="transmembrane region" description="Helical" evidence="6">
    <location>
        <begin position="337"/>
        <end position="359"/>
    </location>
</feature>
<sequence length="508" mass="57181">MSHSAHSHHVEEEFSLPLFIVTVVLSFAGLIGLFWLAAPQQVWLVQVGATAGKFVAAFLVVHLFACFVEFFFHRYVLHKPVIPFLSRFYRQHTLHHNLTRIGRKRTPGGREIPFVENIYPIIEEEQKEASFFPWYTLAVFGLLTTPLLALLQWVAPSFPWFFAGYGAMAFSMALYEIFHAIEHWPFEKWAVLIEKPRMGWFWRKVYSFHLRHHAVIDCNEAISGFFTLPIADFVFSTWIFPKSLYTDGGEWEASEFTSPKPCRFIQWCDQASDEIVRNRRLAAQGAPVKPLLAPAPGPQRTRLERTIHALTHGIGLAVSTASLILLVAFAAMKGNAWHLASFTVFGVSLVLLYVSFALYHRREETEWKLTLRKYAHAAIFLVIAGTATPFLLVSMRGPWGWSLFGVIWGLCTAGVALQFLFSGRYRVATAMAYILIGLLAVVAVKPVVATLGAGELGLVLAGVACYTAGLAFTFWRLPRFEIVPRQLLFQAGSVCHLLAVLLFVLPHA</sequence>
<dbReference type="Pfam" id="PF03006">
    <property type="entry name" value="HlyIII"/>
    <property type="match status" value="1"/>
</dbReference>
<evidence type="ECO:0000256" key="6">
    <source>
        <dbReference type="SAM" id="Phobius"/>
    </source>
</evidence>
<feature type="transmembrane region" description="Helical" evidence="6">
    <location>
        <begin position="160"/>
        <end position="178"/>
    </location>
</feature>
<protein>
    <submittedName>
        <fullName evidence="7">Hemolysin III family protein</fullName>
    </submittedName>
</protein>
<dbReference type="OrthoDB" id="191723at2"/>